<name>A0A381NP44_9ZZZZ</name>
<dbReference type="GO" id="GO:0003677">
    <property type="term" value="F:DNA binding"/>
    <property type="evidence" value="ECO:0007669"/>
    <property type="project" value="UniProtKB-KW"/>
</dbReference>
<organism evidence="4">
    <name type="scientific">marine metagenome</name>
    <dbReference type="NCBI Taxonomy" id="408172"/>
    <lineage>
        <taxon>unclassified sequences</taxon>
        <taxon>metagenomes</taxon>
        <taxon>ecological metagenomes</taxon>
    </lineage>
</organism>
<proteinExistence type="predicted"/>
<dbReference type="Pfam" id="PF00196">
    <property type="entry name" value="GerE"/>
    <property type="match status" value="1"/>
</dbReference>
<dbReference type="InterPro" id="IPR051015">
    <property type="entry name" value="EvgA-like"/>
</dbReference>
<evidence type="ECO:0000256" key="1">
    <source>
        <dbReference type="ARBA" id="ARBA00023125"/>
    </source>
</evidence>
<dbReference type="InterPro" id="IPR001789">
    <property type="entry name" value="Sig_transdc_resp-reg_receiver"/>
</dbReference>
<dbReference type="GO" id="GO:0000160">
    <property type="term" value="P:phosphorelay signal transduction system"/>
    <property type="evidence" value="ECO:0007669"/>
    <property type="project" value="InterPro"/>
</dbReference>
<dbReference type="SMART" id="SM00421">
    <property type="entry name" value="HTH_LUXR"/>
    <property type="match status" value="1"/>
</dbReference>
<keyword evidence="1" id="KW-0238">DNA-binding</keyword>
<evidence type="ECO:0008006" key="5">
    <source>
        <dbReference type="Google" id="ProtNLM"/>
    </source>
</evidence>
<feature type="non-terminal residue" evidence="4">
    <location>
        <position position="1"/>
    </location>
</feature>
<dbReference type="PROSITE" id="PS00622">
    <property type="entry name" value="HTH_LUXR_1"/>
    <property type="match status" value="1"/>
</dbReference>
<evidence type="ECO:0000313" key="4">
    <source>
        <dbReference type="EMBL" id="SUZ56109.1"/>
    </source>
</evidence>
<feature type="domain" description="HTH luxR-type" evidence="2">
    <location>
        <begin position="136"/>
        <end position="201"/>
    </location>
</feature>
<dbReference type="PROSITE" id="PS50110">
    <property type="entry name" value="RESPONSE_REGULATORY"/>
    <property type="match status" value="1"/>
</dbReference>
<dbReference type="PANTHER" id="PTHR45566:SF2">
    <property type="entry name" value="NARL SUBFAMILY"/>
    <property type="match status" value="1"/>
</dbReference>
<reference evidence="4" key="1">
    <citation type="submission" date="2018-05" db="EMBL/GenBank/DDBJ databases">
        <authorList>
            <person name="Lanie J.A."/>
            <person name="Ng W.-L."/>
            <person name="Kazmierczak K.M."/>
            <person name="Andrzejewski T.M."/>
            <person name="Davidsen T.M."/>
            <person name="Wayne K.J."/>
            <person name="Tettelin H."/>
            <person name="Glass J.I."/>
            <person name="Rusch D."/>
            <person name="Podicherti R."/>
            <person name="Tsui H.-C.T."/>
            <person name="Winkler M.E."/>
        </authorList>
    </citation>
    <scope>NUCLEOTIDE SEQUENCE</scope>
</reference>
<accession>A0A381NP44</accession>
<sequence length="205" mass="22937">VSTNSCLNIVIADKNSLLVGGLTEMFKQDVRFDVRATATDGELFLKLVDRICFDVGIIGWKMPYSDGRQVLTNLRERESSIRVVVYSGANVARQVCLLGGAGFYSKSKPPDGLIDVVCQVGQGNSVFPYEKHEAKTDLRLSSLTSRELEILEILSLGYSNRKIASKFEISANTVKFHLKNIYEKAQVDNRTQAVAFYNQLYKEEL</sequence>
<dbReference type="SUPFAM" id="SSF46894">
    <property type="entry name" value="C-terminal effector domain of the bipartite response regulators"/>
    <property type="match status" value="1"/>
</dbReference>
<dbReference type="InterPro" id="IPR016032">
    <property type="entry name" value="Sig_transdc_resp-reg_C-effctor"/>
</dbReference>
<evidence type="ECO:0000259" key="3">
    <source>
        <dbReference type="PROSITE" id="PS50110"/>
    </source>
</evidence>
<dbReference type="GO" id="GO:0006355">
    <property type="term" value="P:regulation of DNA-templated transcription"/>
    <property type="evidence" value="ECO:0007669"/>
    <property type="project" value="InterPro"/>
</dbReference>
<dbReference type="InterPro" id="IPR011006">
    <property type="entry name" value="CheY-like_superfamily"/>
</dbReference>
<gene>
    <name evidence="4" type="ORF">METZ01_LOCUS8963</name>
</gene>
<dbReference type="Pfam" id="PF00072">
    <property type="entry name" value="Response_reg"/>
    <property type="match status" value="1"/>
</dbReference>
<dbReference type="Gene3D" id="3.40.50.2300">
    <property type="match status" value="1"/>
</dbReference>
<protein>
    <recommendedName>
        <fullName evidence="5">HTH luxR-type domain-containing protein</fullName>
    </recommendedName>
</protein>
<dbReference type="AlphaFoldDB" id="A0A381NP44"/>
<dbReference type="SUPFAM" id="SSF52172">
    <property type="entry name" value="CheY-like"/>
    <property type="match status" value="1"/>
</dbReference>
<dbReference type="PANTHER" id="PTHR45566">
    <property type="entry name" value="HTH-TYPE TRANSCRIPTIONAL REGULATOR YHJB-RELATED"/>
    <property type="match status" value="1"/>
</dbReference>
<feature type="domain" description="Response regulatory" evidence="3">
    <location>
        <begin position="8"/>
        <end position="121"/>
    </location>
</feature>
<dbReference type="InterPro" id="IPR000792">
    <property type="entry name" value="Tscrpt_reg_LuxR_C"/>
</dbReference>
<evidence type="ECO:0000259" key="2">
    <source>
        <dbReference type="PROSITE" id="PS50043"/>
    </source>
</evidence>
<dbReference type="CDD" id="cd06170">
    <property type="entry name" value="LuxR_C_like"/>
    <property type="match status" value="1"/>
</dbReference>
<dbReference type="PROSITE" id="PS50043">
    <property type="entry name" value="HTH_LUXR_2"/>
    <property type="match status" value="1"/>
</dbReference>
<dbReference type="EMBL" id="UINC01000480">
    <property type="protein sequence ID" value="SUZ56109.1"/>
    <property type="molecule type" value="Genomic_DNA"/>
</dbReference>
<dbReference type="PRINTS" id="PR00038">
    <property type="entry name" value="HTHLUXR"/>
</dbReference>